<evidence type="ECO:0000256" key="5">
    <source>
        <dbReference type="SAM" id="Phobius"/>
    </source>
</evidence>
<keyword evidence="4 5" id="KW-0472">Membrane</keyword>
<feature type="transmembrane region" description="Helical" evidence="5">
    <location>
        <begin position="81"/>
        <end position="101"/>
    </location>
</feature>
<feature type="transmembrane region" description="Helical" evidence="5">
    <location>
        <begin position="138"/>
        <end position="155"/>
    </location>
</feature>
<evidence type="ECO:0000256" key="2">
    <source>
        <dbReference type="ARBA" id="ARBA00022692"/>
    </source>
</evidence>
<name>W7B672_9LIST</name>
<dbReference type="EMBL" id="AODE01000080">
    <property type="protein sequence ID" value="EUJ22779.1"/>
    <property type="molecule type" value="Genomic_DNA"/>
</dbReference>
<comment type="subcellular location">
    <subcellularLocation>
        <location evidence="1">Membrane</location>
        <topology evidence="1">Multi-pass membrane protein</topology>
    </subcellularLocation>
</comment>
<evidence type="ECO:0000313" key="8">
    <source>
        <dbReference type="Proteomes" id="UP000019254"/>
    </source>
</evidence>
<comment type="caution">
    <text evidence="7">The sequence shown here is derived from an EMBL/GenBank/DDBJ whole genome shotgun (WGS) entry which is preliminary data.</text>
</comment>
<dbReference type="AlphaFoldDB" id="W7B672"/>
<feature type="transmembrane region" description="Helical" evidence="5">
    <location>
        <begin position="40"/>
        <end position="61"/>
    </location>
</feature>
<gene>
    <name evidence="7" type="ORF">PCORN_19080</name>
</gene>
<reference evidence="7 8" key="1">
    <citation type="journal article" date="2014" name="Int. J. Syst. Evol. Microbiol.">
        <title>Listeria floridensis sp. nov., Listeria aquatica sp. nov., Listeria cornellensis sp. nov., Listeria riparia sp. nov. and Listeria grandensis sp. nov., from agricultural and natural environments.</title>
        <authorList>
            <person name="den Bakker H.C."/>
            <person name="Warchocki S."/>
            <person name="Wright E.M."/>
            <person name="Allred A.F."/>
            <person name="Ahlstrom C."/>
            <person name="Manuel C.S."/>
            <person name="Stasiewicz M.J."/>
            <person name="Burrell A."/>
            <person name="Roof S."/>
            <person name="Strawn L."/>
            <person name="Fortes E.D."/>
            <person name="Nightingale K.K."/>
            <person name="Kephart D."/>
            <person name="Wiedmann M."/>
        </authorList>
    </citation>
    <scope>NUCLEOTIDE SEQUENCE [LARGE SCALE GENOMIC DNA]</scope>
    <source>
        <strain evidence="8">FSL F6-969</strain>
    </source>
</reference>
<dbReference type="PATRIC" id="fig|1265820.5.peg.3743"/>
<evidence type="ECO:0000313" key="7">
    <source>
        <dbReference type="EMBL" id="EUJ22779.1"/>
    </source>
</evidence>
<feature type="domain" description="O-antigen ligase-related" evidence="6">
    <location>
        <begin position="16"/>
        <end position="92"/>
    </location>
</feature>
<dbReference type="Pfam" id="PF04932">
    <property type="entry name" value="Wzy_C"/>
    <property type="match status" value="1"/>
</dbReference>
<evidence type="ECO:0000256" key="1">
    <source>
        <dbReference type="ARBA" id="ARBA00004141"/>
    </source>
</evidence>
<evidence type="ECO:0000256" key="4">
    <source>
        <dbReference type="ARBA" id="ARBA00023136"/>
    </source>
</evidence>
<protein>
    <submittedName>
        <fullName evidence="7">O-Antigen polymerase family protein</fullName>
    </submittedName>
</protein>
<feature type="transmembrane region" description="Helical" evidence="5">
    <location>
        <begin position="113"/>
        <end position="132"/>
    </location>
</feature>
<dbReference type="Proteomes" id="UP000019254">
    <property type="component" value="Unassembled WGS sequence"/>
</dbReference>
<organism evidence="7 8">
    <name type="scientific">Listeria cornellensis FSL F6-0969</name>
    <dbReference type="NCBI Taxonomy" id="1265820"/>
    <lineage>
        <taxon>Bacteria</taxon>
        <taxon>Bacillati</taxon>
        <taxon>Bacillota</taxon>
        <taxon>Bacilli</taxon>
        <taxon>Bacillales</taxon>
        <taxon>Listeriaceae</taxon>
        <taxon>Listeria</taxon>
    </lineage>
</organism>
<sequence>MFFLVQHGAQLTTYFTGKTDSTSQRAFMYETIFQLCKEHYFLGVGIGVTPKFVFTALYGTSNIPDSMQRTMSAHNLWLSNLSDVGLIGFFPFVLLVIWFIVHAMKLYVQNKQLLAAIPICILIAFVAISFGSSSVFEMRIVWLGLGLALTIISLAEQKRNLQIT</sequence>
<dbReference type="GO" id="GO:0016020">
    <property type="term" value="C:membrane"/>
    <property type="evidence" value="ECO:0007669"/>
    <property type="project" value="UniProtKB-SubCell"/>
</dbReference>
<dbReference type="PANTHER" id="PTHR37422">
    <property type="entry name" value="TEICHURONIC ACID BIOSYNTHESIS PROTEIN TUAE"/>
    <property type="match status" value="1"/>
</dbReference>
<evidence type="ECO:0000256" key="3">
    <source>
        <dbReference type="ARBA" id="ARBA00022989"/>
    </source>
</evidence>
<keyword evidence="2 5" id="KW-0812">Transmembrane</keyword>
<keyword evidence="8" id="KW-1185">Reference proteome</keyword>
<proteinExistence type="predicted"/>
<dbReference type="PANTHER" id="PTHR37422:SF13">
    <property type="entry name" value="LIPOPOLYSACCHARIDE BIOSYNTHESIS PROTEIN PA4999-RELATED"/>
    <property type="match status" value="1"/>
</dbReference>
<dbReference type="InterPro" id="IPR007016">
    <property type="entry name" value="O-antigen_ligase-rel_domated"/>
</dbReference>
<evidence type="ECO:0000259" key="6">
    <source>
        <dbReference type="Pfam" id="PF04932"/>
    </source>
</evidence>
<keyword evidence="3 5" id="KW-1133">Transmembrane helix</keyword>
<accession>W7B672</accession>
<dbReference type="InterPro" id="IPR051533">
    <property type="entry name" value="WaaL-like"/>
</dbReference>